<sequence length="67" mass="7723">MFCCLLTLGLVRYILAPYLEMRALCIWQHNSLLWAVFGLQPTYLPEALVQNIFNLLFLILAAHDSVQ</sequence>
<evidence type="ECO:0000313" key="1">
    <source>
        <dbReference type="EMBL" id="NOV43663.1"/>
    </source>
</evidence>
<proteinExistence type="predicted"/>
<protein>
    <submittedName>
        <fullName evidence="1">Putative secreted protein</fullName>
    </submittedName>
</protein>
<dbReference type="EMBL" id="GHWJ01010926">
    <property type="protein sequence ID" value="NOV43663.1"/>
    <property type="molecule type" value="Transcribed_RNA"/>
</dbReference>
<reference evidence="1" key="1">
    <citation type="submission" date="2019-09" db="EMBL/GenBank/DDBJ databases">
        <title>Organ-specific transcriptomic study of the physiology of the cattle tick, Rhipicephalus microplus.</title>
        <authorList>
            <person name="Tirloni L."/>
            <person name="Braz G."/>
            <person name="Gandara A.C.P."/>
            <person name="Sabadin G.A."/>
            <person name="da Silva R.M."/>
            <person name="Guizzo M.G."/>
            <person name="Machado J.A."/>
            <person name="Costa E.P."/>
            <person name="Gomes H.F."/>
            <person name="Moraes J."/>
            <person name="Mota M.B.S."/>
            <person name="Mesquita R.D."/>
            <person name="Alvarenga P.H."/>
            <person name="Alves F."/>
            <person name="Seixas A."/>
            <person name="da Fonseca R.N."/>
            <person name="Fogaca A."/>
            <person name="Logullo C."/>
            <person name="Tanaka A."/>
            <person name="Daffre S."/>
            <person name="Termignoni C."/>
            <person name="Vaz I.S.Jr."/>
            <person name="Oliveira P.L."/>
            <person name="Ribeiro J.M."/>
        </authorList>
    </citation>
    <scope>NUCLEOTIDE SEQUENCE</scope>
    <source>
        <strain evidence="1">Porto Alegre</strain>
    </source>
</reference>
<organism evidence="1">
    <name type="scientific">Rhipicephalus microplus</name>
    <name type="common">Cattle tick</name>
    <name type="synonym">Boophilus microplus</name>
    <dbReference type="NCBI Taxonomy" id="6941"/>
    <lineage>
        <taxon>Eukaryota</taxon>
        <taxon>Metazoa</taxon>
        <taxon>Ecdysozoa</taxon>
        <taxon>Arthropoda</taxon>
        <taxon>Chelicerata</taxon>
        <taxon>Arachnida</taxon>
        <taxon>Acari</taxon>
        <taxon>Parasitiformes</taxon>
        <taxon>Ixodida</taxon>
        <taxon>Ixodoidea</taxon>
        <taxon>Ixodidae</taxon>
        <taxon>Rhipicephalinae</taxon>
        <taxon>Rhipicephalus</taxon>
        <taxon>Boophilus</taxon>
    </lineage>
</organism>
<accession>A0A6M2DBG2</accession>
<dbReference type="AlphaFoldDB" id="A0A6M2DBG2"/>
<name>A0A6M2DBG2_RHIMP</name>